<organism evidence="3 4">
    <name type="scientific">Rhodobium gokarnense</name>
    <dbReference type="NCBI Taxonomy" id="364296"/>
    <lineage>
        <taxon>Bacteria</taxon>
        <taxon>Pseudomonadati</taxon>
        <taxon>Pseudomonadota</taxon>
        <taxon>Alphaproteobacteria</taxon>
        <taxon>Hyphomicrobiales</taxon>
        <taxon>Rhodobiaceae</taxon>
        <taxon>Rhodobium</taxon>
    </lineage>
</organism>
<comment type="caution">
    <text evidence="3">The sequence shown here is derived from an EMBL/GenBank/DDBJ whole genome shotgun (WGS) entry which is preliminary data.</text>
</comment>
<sequence length="275" mass="29173">MAIKDIVTVLDLNRDGPAPKMAVEVARFVGAHVTGLSPIVEPVVPGYVTAPIPGDFLEASIRQARERAEKAAAGFEDAIKRSDINGETSLVTIGDGAWGGLLARTRLSDLVVIGQEDADHPEPLREALIEAALFDSGVPLLLVPYVSSPTFADRKAMVAWDGSRTASRAVHAALPMLELAKKVTVVCVENGSRSEGEAGADIALYLARHGLKVEIDRIPMAPTGVGDTLLNYVADNAIDLVVMGGYGHSRMREFIIGGATRSILKSMTVPVMMAH</sequence>
<accession>A0ABT3HCF3</accession>
<dbReference type="Proteomes" id="UP001209755">
    <property type="component" value="Unassembled WGS sequence"/>
</dbReference>
<dbReference type="Gene3D" id="3.40.50.12370">
    <property type="match status" value="1"/>
</dbReference>
<dbReference type="PANTHER" id="PTHR46268">
    <property type="entry name" value="STRESS RESPONSE PROTEIN NHAX"/>
    <property type="match status" value="1"/>
</dbReference>
<dbReference type="PANTHER" id="PTHR46268:SF15">
    <property type="entry name" value="UNIVERSAL STRESS PROTEIN HP_0031"/>
    <property type="match status" value="1"/>
</dbReference>
<proteinExistence type="inferred from homology"/>
<name>A0ABT3HCF3_9HYPH</name>
<feature type="domain" description="UspA" evidence="2">
    <location>
        <begin position="154"/>
        <end position="274"/>
    </location>
</feature>
<comment type="similarity">
    <text evidence="1">Belongs to the universal stress protein A family.</text>
</comment>
<evidence type="ECO:0000313" key="4">
    <source>
        <dbReference type="Proteomes" id="UP001209755"/>
    </source>
</evidence>
<evidence type="ECO:0000256" key="1">
    <source>
        <dbReference type="ARBA" id="ARBA00008791"/>
    </source>
</evidence>
<keyword evidence="4" id="KW-1185">Reference proteome</keyword>
<dbReference type="EMBL" id="JAOQNS010000006">
    <property type="protein sequence ID" value="MCW2308087.1"/>
    <property type="molecule type" value="Genomic_DNA"/>
</dbReference>
<protein>
    <submittedName>
        <fullName evidence="3">Nucleotide-binding universal stress UspA family protein</fullName>
    </submittedName>
</protein>
<dbReference type="SUPFAM" id="SSF52402">
    <property type="entry name" value="Adenine nucleotide alpha hydrolases-like"/>
    <property type="match status" value="2"/>
</dbReference>
<reference evidence="4" key="1">
    <citation type="submission" date="2023-07" db="EMBL/GenBank/DDBJ databases">
        <title>Genome sequencing of Purple Non-Sulfur Bacteria from various extreme environments.</title>
        <authorList>
            <person name="Mayer M."/>
        </authorList>
    </citation>
    <scope>NUCLEOTIDE SEQUENCE [LARGE SCALE GENOMIC DNA]</scope>
    <source>
        <strain evidence="4">DSM 17935</strain>
    </source>
</reference>
<dbReference type="PRINTS" id="PR01438">
    <property type="entry name" value="UNVRSLSTRESS"/>
</dbReference>
<dbReference type="CDD" id="cd00293">
    <property type="entry name" value="USP-like"/>
    <property type="match status" value="1"/>
</dbReference>
<dbReference type="InterPro" id="IPR006015">
    <property type="entry name" value="Universal_stress_UspA"/>
</dbReference>
<evidence type="ECO:0000313" key="3">
    <source>
        <dbReference type="EMBL" id="MCW2308087.1"/>
    </source>
</evidence>
<dbReference type="RefSeq" id="WP_264601713.1">
    <property type="nucleotide sequence ID" value="NZ_JAOQNS010000006.1"/>
</dbReference>
<dbReference type="InterPro" id="IPR006016">
    <property type="entry name" value="UspA"/>
</dbReference>
<evidence type="ECO:0000259" key="2">
    <source>
        <dbReference type="Pfam" id="PF00582"/>
    </source>
</evidence>
<gene>
    <name evidence="3" type="ORF">M2319_002426</name>
</gene>
<dbReference type="Pfam" id="PF00582">
    <property type="entry name" value="Usp"/>
    <property type="match status" value="1"/>
</dbReference>